<feature type="transmembrane region" description="Helical" evidence="1">
    <location>
        <begin position="64"/>
        <end position="85"/>
    </location>
</feature>
<accession>A0A1E3PXC2</accession>
<proteinExistence type="predicted"/>
<protein>
    <submittedName>
        <fullName evidence="2">Uncharacterized protein</fullName>
    </submittedName>
</protein>
<evidence type="ECO:0000313" key="2">
    <source>
        <dbReference type="EMBL" id="ODQ69467.1"/>
    </source>
</evidence>
<dbReference type="EMBL" id="KV454303">
    <property type="protein sequence ID" value="ODQ69467.1"/>
    <property type="molecule type" value="Genomic_DNA"/>
</dbReference>
<dbReference type="AlphaFoldDB" id="A0A1E3PXC2"/>
<evidence type="ECO:0000256" key="1">
    <source>
        <dbReference type="SAM" id="Phobius"/>
    </source>
</evidence>
<gene>
    <name evidence="2" type="ORF">LIPSTDRAFT_75689</name>
</gene>
<keyword evidence="1" id="KW-0472">Membrane</keyword>
<reference evidence="2 3" key="1">
    <citation type="journal article" date="2016" name="Proc. Natl. Acad. Sci. U.S.A.">
        <title>Comparative genomics of biotechnologically important yeasts.</title>
        <authorList>
            <person name="Riley R."/>
            <person name="Haridas S."/>
            <person name="Wolfe K.H."/>
            <person name="Lopes M.R."/>
            <person name="Hittinger C.T."/>
            <person name="Goeker M."/>
            <person name="Salamov A.A."/>
            <person name="Wisecaver J.H."/>
            <person name="Long T.M."/>
            <person name="Calvey C.H."/>
            <person name="Aerts A.L."/>
            <person name="Barry K.W."/>
            <person name="Choi C."/>
            <person name="Clum A."/>
            <person name="Coughlan A.Y."/>
            <person name="Deshpande S."/>
            <person name="Douglass A.P."/>
            <person name="Hanson S.J."/>
            <person name="Klenk H.-P."/>
            <person name="LaButti K.M."/>
            <person name="Lapidus A."/>
            <person name="Lindquist E.A."/>
            <person name="Lipzen A.M."/>
            <person name="Meier-Kolthoff J.P."/>
            <person name="Ohm R.A."/>
            <person name="Otillar R.P."/>
            <person name="Pangilinan J.L."/>
            <person name="Peng Y."/>
            <person name="Rokas A."/>
            <person name="Rosa C.A."/>
            <person name="Scheuner C."/>
            <person name="Sibirny A.A."/>
            <person name="Slot J.C."/>
            <person name="Stielow J.B."/>
            <person name="Sun H."/>
            <person name="Kurtzman C.P."/>
            <person name="Blackwell M."/>
            <person name="Grigoriev I.V."/>
            <person name="Jeffries T.W."/>
        </authorList>
    </citation>
    <scope>NUCLEOTIDE SEQUENCE [LARGE SCALE GENOMIC DNA]</scope>
    <source>
        <strain evidence="2 3">NRRL Y-11557</strain>
    </source>
</reference>
<keyword evidence="1" id="KW-0812">Transmembrane</keyword>
<keyword evidence="3" id="KW-1185">Reference proteome</keyword>
<sequence>MTDLVRHSRSTQCIRKGYLVSSVMCTKSIRLTDHMRNLLPSGLLPTREKKLLTICGRVPQNSSILHIVIISKVHILPSLMFHAFVPLRVLF</sequence>
<keyword evidence="1" id="KW-1133">Transmembrane helix</keyword>
<evidence type="ECO:0000313" key="3">
    <source>
        <dbReference type="Proteomes" id="UP000094385"/>
    </source>
</evidence>
<organism evidence="2 3">
    <name type="scientific">Lipomyces starkeyi NRRL Y-11557</name>
    <dbReference type="NCBI Taxonomy" id="675824"/>
    <lineage>
        <taxon>Eukaryota</taxon>
        <taxon>Fungi</taxon>
        <taxon>Dikarya</taxon>
        <taxon>Ascomycota</taxon>
        <taxon>Saccharomycotina</taxon>
        <taxon>Lipomycetes</taxon>
        <taxon>Lipomycetales</taxon>
        <taxon>Lipomycetaceae</taxon>
        <taxon>Lipomyces</taxon>
    </lineage>
</organism>
<name>A0A1E3PXC2_LIPST</name>
<dbReference type="Proteomes" id="UP000094385">
    <property type="component" value="Unassembled WGS sequence"/>
</dbReference>